<dbReference type="EMBL" id="LT550334">
    <property type="protein sequence ID" value="SAL95537.1"/>
    <property type="molecule type" value="Genomic_DNA"/>
</dbReference>
<accession>A0A168KV96</accession>
<keyword evidence="3" id="KW-1185">Reference proteome</keyword>
<dbReference type="AlphaFoldDB" id="A0A168KV96"/>
<name>A0A168KV96_ABSGL</name>
<feature type="region of interest" description="Disordered" evidence="1">
    <location>
        <begin position="1"/>
        <end position="22"/>
    </location>
</feature>
<gene>
    <name evidence="2" type="primary">ABSGL_00866.1 scaffold 958</name>
</gene>
<sequence length="161" mass="18578">MKDRRKQTSDPKSIGDSEQREVDRKVVMFSSALAIQSTMKNPGAREPILVAIPFDLPRKKQSMMQKTMVSHDETNIDKNLPRKKQAMMQKTVVSHDETKIDKNLPRKKQAMMQKTVVSHDETKIDKTVRRKELPCIRLSRSLYRGQVVRGAVLMSMERKKG</sequence>
<evidence type="ECO:0000313" key="2">
    <source>
        <dbReference type="EMBL" id="SAL95537.1"/>
    </source>
</evidence>
<protein>
    <submittedName>
        <fullName evidence="2">Uncharacterized protein</fullName>
    </submittedName>
</protein>
<proteinExistence type="predicted"/>
<reference evidence="2" key="1">
    <citation type="submission" date="2016-04" db="EMBL/GenBank/DDBJ databases">
        <authorList>
            <person name="Evans L.H."/>
            <person name="Alamgir A."/>
            <person name="Owens N."/>
            <person name="Weber N.D."/>
            <person name="Virtaneva K."/>
            <person name="Barbian K."/>
            <person name="Babar A."/>
            <person name="Rosenke K."/>
        </authorList>
    </citation>
    <scope>NUCLEOTIDE SEQUENCE [LARGE SCALE GENOMIC DNA]</scope>
    <source>
        <strain evidence="2">CBS 101.48</strain>
    </source>
</reference>
<dbReference type="InParanoid" id="A0A168KV96"/>
<dbReference type="Proteomes" id="UP000078561">
    <property type="component" value="Unassembled WGS sequence"/>
</dbReference>
<evidence type="ECO:0000256" key="1">
    <source>
        <dbReference type="SAM" id="MobiDB-lite"/>
    </source>
</evidence>
<evidence type="ECO:0000313" key="3">
    <source>
        <dbReference type="Proteomes" id="UP000078561"/>
    </source>
</evidence>
<organism evidence="2">
    <name type="scientific">Absidia glauca</name>
    <name type="common">Pin mould</name>
    <dbReference type="NCBI Taxonomy" id="4829"/>
    <lineage>
        <taxon>Eukaryota</taxon>
        <taxon>Fungi</taxon>
        <taxon>Fungi incertae sedis</taxon>
        <taxon>Mucoromycota</taxon>
        <taxon>Mucoromycotina</taxon>
        <taxon>Mucoromycetes</taxon>
        <taxon>Mucorales</taxon>
        <taxon>Cunninghamellaceae</taxon>
        <taxon>Absidia</taxon>
    </lineage>
</organism>